<evidence type="ECO:0000256" key="1">
    <source>
        <dbReference type="ARBA" id="ARBA00022723"/>
    </source>
</evidence>
<protein>
    <recommendedName>
        <fullName evidence="6">SIAH-type domain-containing protein</fullName>
    </recommendedName>
</protein>
<dbReference type="GO" id="GO:0005737">
    <property type="term" value="C:cytoplasm"/>
    <property type="evidence" value="ECO:0007669"/>
    <property type="project" value="TreeGrafter"/>
</dbReference>
<proteinExistence type="predicted"/>
<keyword evidence="2 4" id="KW-0863">Zinc-finger</keyword>
<organism evidence="7 8">
    <name type="scientific">Eleusine coracana subsp. coracana</name>
    <dbReference type="NCBI Taxonomy" id="191504"/>
    <lineage>
        <taxon>Eukaryota</taxon>
        <taxon>Viridiplantae</taxon>
        <taxon>Streptophyta</taxon>
        <taxon>Embryophyta</taxon>
        <taxon>Tracheophyta</taxon>
        <taxon>Spermatophyta</taxon>
        <taxon>Magnoliopsida</taxon>
        <taxon>Liliopsida</taxon>
        <taxon>Poales</taxon>
        <taxon>Poaceae</taxon>
        <taxon>PACMAD clade</taxon>
        <taxon>Chloridoideae</taxon>
        <taxon>Cynodonteae</taxon>
        <taxon>Eleusininae</taxon>
        <taxon>Eleusine</taxon>
    </lineage>
</organism>
<evidence type="ECO:0000256" key="3">
    <source>
        <dbReference type="ARBA" id="ARBA00022833"/>
    </source>
</evidence>
<evidence type="ECO:0000256" key="2">
    <source>
        <dbReference type="ARBA" id="ARBA00022771"/>
    </source>
</evidence>
<accession>A0AAV5EN50</accession>
<feature type="domain" description="SIAH-type" evidence="6">
    <location>
        <begin position="7"/>
        <end position="64"/>
    </location>
</feature>
<keyword evidence="8" id="KW-1185">Reference proteome</keyword>
<dbReference type="PANTHER" id="PTHR10315:SF83">
    <property type="entry name" value="RING-TYPE E3 UBIQUITIN TRANSFERASE"/>
    <property type="match status" value="1"/>
</dbReference>
<reference evidence="7" key="2">
    <citation type="submission" date="2021-12" db="EMBL/GenBank/DDBJ databases">
        <title>Resequencing data analysis of finger millet.</title>
        <authorList>
            <person name="Hatakeyama M."/>
            <person name="Aluri S."/>
            <person name="Balachadran M.T."/>
            <person name="Sivarajan S.R."/>
            <person name="Poveda L."/>
            <person name="Shimizu-Inatsugi R."/>
            <person name="Schlapbach R."/>
            <person name="Sreeman S.M."/>
            <person name="Shimizu K.K."/>
        </authorList>
    </citation>
    <scope>NUCLEOTIDE SEQUENCE</scope>
</reference>
<keyword evidence="1" id="KW-0479">Metal-binding</keyword>
<comment type="caution">
    <text evidence="7">The sequence shown here is derived from an EMBL/GenBank/DDBJ whole genome shotgun (WGS) entry which is preliminary data.</text>
</comment>
<dbReference type="AlphaFoldDB" id="A0AAV5EN50"/>
<evidence type="ECO:0000313" key="7">
    <source>
        <dbReference type="EMBL" id="GJN23922.1"/>
    </source>
</evidence>
<dbReference type="InterPro" id="IPR013083">
    <property type="entry name" value="Znf_RING/FYVE/PHD"/>
</dbReference>
<sequence>MERVVDSVVAPCSFSKHGCVEEITCFNKKKHEKVCSYRPCFCQDSACSFSGAAGPFHHPPQVAIQGIQILQAVQPPVKPGPCLLHAQDDRLFLMNIEPLEPLGHAISLVCIQPDGRESRYGCLVDFSCFKGHSQTSSLEAVKSSSLLDGLRKEYFCIVPCASDRSSGVMLRTIIDTELVYDEVEDELEDEDDEDESYNEDEDDSSDDG</sequence>
<evidence type="ECO:0000256" key="4">
    <source>
        <dbReference type="PROSITE-ProRule" id="PRU00455"/>
    </source>
</evidence>
<dbReference type="InterPro" id="IPR052088">
    <property type="entry name" value="E3_ubiquitin-ligase_SINA"/>
</dbReference>
<dbReference type="InterPro" id="IPR013010">
    <property type="entry name" value="Znf_SIAH"/>
</dbReference>
<feature type="region of interest" description="Disordered" evidence="5">
    <location>
        <begin position="181"/>
        <end position="208"/>
    </location>
</feature>
<gene>
    <name evidence="7" type="primary">gb11616</name>
    <name evidence="7" type="ORF">PR202_gb11616</name>
</gene>
<dbReference type="EMBL" id="BQKI01000076">
    <property type="protein sequence ID" value="GJN23922.1"/>
    <property type="molecule type" value="Genomic_DNA"/>
</dbReference>
<evidence type="ECO:0000259" key="6">
    <source>
        <dbReference type="PROSITE" id="PS51081"/>
    </source>
</evidence>
<dbReference type="SUPFAM" id="SSF49599">
    <property type="entry name" value="TRAF domain-like"/>
    <property type="match status" value="1"/>
</dbReference>
<reference evidence="7" key="1">
    <citation type="journal article" date="2018" name="DNA Res.">
        <title>Multiple hybrid de novo genome assembly of finger millet, an orphan allotetraploid crop.</title>
        <authorList>
            <person name="Hatakeyama M."/>
            <person name="Aluri S."/>
            <person name="Balachadran M.T."/>
            <person name="Sivarajan S.R."/>
            <person name="Patrignani A."/>
            <person name="Gruter S."/>
            <person name="Poveda L."/>
            <person name="Shimizu-Inatsugi R."/>
            <person name="Baeten J."/>
            <person name="Francoijs K.J."/>
            <person name="Nataraja K.N."/>
            <person name="Reddy Y.A.N."/>
            <person name="Phadnis S."/>
            <person name="Ravikumar R.L."/>
            <person name="Schlapbach R."/>
            <person name="Sreeman S.M."/>
            <person name="Shimizu K.K."/>
        </authorList>
    </citation>
    <scope>NUCLEOTIDE SEQUENCE</scope>
</reference>
<evidence type="ECO:0000256" key="5">
    <source>
        <dbReference type="SAM" id="MobiDB-lite"/>
    </source>
</evidence>
<dbReference type="GO" id="GO:0061630">
    <property type="term" value="F:ubiquitin protein ligase activity"/>
    <property type="evidence" value="ECO:0007669"/>
    <property type="project" value="TreeGrafter"/>
</dbReference>
<evidence type="ECO:0000313" key="8">
    <source>
        <dbReference type="Proteomes" id="UP001054889"/>
    </source>
</evidence>
<keyword evidence="3" id="KW-0862">Zinc</keyword>
<name>A0AAV5EN50_ELECO</name>
<dbReference type="PANTHER" id="PTHR10315">
    <property type="entry name" value="E3 UBIQUITIN PROTEIN LIGASE SIAH"/>
    <property type="match status" value="1"/>
</dbReference>
<dbReference type="GO" id="GO:0008270">
    <property type="term" value="F:zinc ion binding"/>
    <property type="evidence" value="ECO:0007669"/>
    <property type="project" value="UniProtKB-KW"/>
</dbReference>
<dbReference type="Pfam" id="PF21361">
    <property type="entry name" value="Sina_ZnF"/>
    <property type="match status" value="1"/>
</dbReference>
<dbReference type="Gene3D" id="3.30.40.10">
    <property type="entry name" value="Zinc/RING finger domain, C3HC4 (zinc finger)"/>
    <property type="match status" value="1"/>
</dbReference>
<dbReference type="PROSITE" id="PS51081">
    <property type="entry name" value="ZF_SIAH"/>
    <property type="match status" value="1"/>
</dbReference>
<dbReference type="Proteomes" id="UP001054889">
    <property type="component" value="Unassembled WGS sequence"/>
</dbReference>